<protein>
    <submittedName>
        <fullName evidence="1">Uncharacterized protein</fullName>
    </submittedName>
</protein>
<dbReference type="EMBL" id="MNAO01000033">
    <property type="protein sequence ID" value="OHV17549.1"/>
    <property type="molecule type" value="Genomic_DNA"/>
</dbReference>
<accession>A0A1S1P8P0</accession>
<dbReference type="Proteomes" id="UP000180215">
    <property type="component" value="Unassembled WGS sequence"/>
</dbReference>
<evidence type="ECO:0000313" key="2">
    <source>
        <dbReference type="EMBL" id="WHQ68674.1"/>
    </source>
</evidence>
<dbReference type="GeneID" id="72991343"/>
<proteinExistence type="predicted"/>
<reference evidence="1 3" key="1">
    <citation type="submission" date="2016-10" db="EMBL/GenBank/DDBJ databases">
        <title>Draft genome sequence of Methylobacterium extorquens CP3, a seed endophyte of Crotalaria pumila with plant growth-promoting and metal tolerance properties.</title>
        <authorList>
            <person name="Sanchez-Lopez A.S."/>
            <person name="Van Hamme J.D."/>
            <person name="Thijs S."/>
            <person name="Mcammond B.M."/>
            <person name="Stevens V."/>
            <person name="Gonzalez-Chavez M.D.C."/>
            <person name="Vangronsveld J."/>
        </authorList>
    </citation>
    <scope>NUCLEOTIDE SEQUENCE [LARGE SCALE GENOMIC DNA]</scope>
    <source>
        <strain evidence="1 3">CP3</strain>
    </source>
</reference>
<name>A0A1S1P8P0_METEX</name>
<dbReference type="RefSeq" id="WP_004446671.1">
    <property type="nucleotide sequence ID" value="NZ_BJVP01000008.1"/>
</dbReference>
<sequence>MPDKAKRADLAQKALDAYLHEHSGIRRWCYPTRSDDIGESDIIDLVTDLLLLAEVKGHDPCSVVRKAEVHLQAEADLHG</sequence>
<organism evidence="1 3">
    <name type="scientific">Methylorubrum extorquens</name>
    <name type="common">Methylobacterium dichloromethanicum</name>
    <name type="synonym">Methylobacterium extorquens</name>
    <dbReference type="NCBI Taxonomy" id="408"/>
    <lineage>
        <taxon>Bacteria</taxon>
        <taxon>Pseudomonadati</taxon>
        <taxon>Pseudomonadota</taxon>
        <taxon>Alphaproteobacteria</taxon>
        <taxon>Hyphomicrobiales</taxon>
        <taxon>Methylobacteriaceae</taxon>
        <taxon>Methylorubrum</taxon>
    </lineage>
</organism>
<gene>
    <name evidence="1" type="ORF">BK022_04915</name>
    <name evidence="2" type="ORF">KEC54_20245</name>
</gene>
<dbReference type="OMA" id="CYPARSD"/>
<dbReference type="AlphaFoldDB" id="A0A1S1P8P0"/>
<dbReference type="EMBL" id="CP073633">
    <property type="protein sequence ID" value="WHQ68674.1"/>
    <property type="molecule type" value="Genomic_DNA"/>
</dbReference>
<evidence type="ECO:0000313" key="1">
    <source>
        <dbReference type="EMBL" id="OHV17549.1"/>
    </source>
</evidence>
<reference evidence="2" key="2">
    <citation type="journal article" date="2022" name="Biotechnol. Bioprocess Eng.">
        <title>Pan-genome Analysis Reveals Comparative Genomic Features of Central Metabolic Pathways in Methylorubrum extorquens.</title>
        <authorList>
            <person name="Lee G.M."/>
            <person name="Scott-Nevros Z.K."/>
            <person name="Lee S.-M."/>
            <person name="Kim D."/>
        </authorList>
    </citation>
    <scope>NUCLEOTIDE SEQUENCE</scope>
    <source>
        <strain evidence="2">ATCC 55366</strain>
    </source>
</reference>
<evidence type="ECO:0000313" key="3">
    <source>
        <dbReference type="Proteomes" id="UP000180215"/>
    </source>
</evidence>
<dbReference type="Proteomes" id="UP001223720">
    <property type="component" value="Chromosome"/>
</dbReference>